<accession>A0A495VF98</accession>
<evidence type="ECO:0000259" key="4">
    <source>
        <dbReference type="Pfam" id="PF13501"/>
    </source>
</evidence>
<dbReference type="RefSeq" id="WP_120799149.1">
    <property type="nucleotide sequence ID" value="NZ_RBXL01000001.1"/>
</dbReference>
<dbReference type="SUPFAM" id="SSF81296">
    <property type="entry name" value="E set domains"/>
    <property type="match status" value="1"/>
</dbReference>
<feature type="domain" description="Ig-like SoxY" evidence="4">
    <location>
        <begin position="70"/>
        <end position="180"/>
    </location>
</feature>
<feature type="region of interest" description="Disordered" evidence="1">
    <location>
        <begin position="42"/>
        <end position="61"/>
    </location>
</feature>
<comment type="caution">
    <text evidence="5">The sequence shown here is derived from an EMBL/GenBank/DDBJ whole genome shotgun (WGS) entry which is preliminary data.</text>
</comment>
<dbReference type="Gene3D" id="2.60.40.10">
    <property type="entry name" value="Immunoglobulins"/>
    <property type="match status" value="1"/>
</dbReference>
<keyword evidence="6" id="KW-1185">Reference proteome</keyword>
<feature type="domain" description="Sulphur oxidation protein SoxZ" evidence="3">
    <location>
        <begin position="204"/>
        <end position="295"/>
    </location>
</feature>
<dbReference type="AlphaFoldDB" id="A0A495VF98"/>
<keyword evidence="2" id="KW-0732">Signal</keyword>
<dbReference type="InterPro" id="IPR032711">
    <property type="entry name" value="SoxY"/>
</dbReference>
<dbReference type="InterPro" id="IPR038162">
    <property type="entry name" value="SoxY_sf"/>
</dbReference>
<dbReference type="InterPro" id="IPR014880">
    <property type="entry name" value="SoxZ_dom"/>
</dbReference>
<feature type="signal peptide" evidence="2">
    <location>
        <begin position="1"/>
        <end position="36"/>
    </location>
</feature>
<protein>
    <submittedName>
        <fullName evidence="5">Sulfur-oxidizing protein SoxY</fullName>
    </submittedName>
</protein>
<sequence length="306" mass="32692">MASVSESVQRLGSRASGWIRLLCVAALVCGAASAPARVSADSQTDIPAGIGSDPPRDDASDAARWSEIRSALYGDRPIQEAGGLIAMETPYRALDAAVVPVDMTAVLEQTPEHFIETLTLIVDNNPAPVAAVFHFRGGRPWTTLSTRVRVDSYTTIRAVAETNRGELFMAANYLKASGGCSAPSLKDPGAAASELGRMKLLLPEQVSPGERIAAQILIKHPNSSGLQFDQVSRHYIPADFVTTIEASYEGELLFSVESNISISEDPSIHFTFIPNDAGTLTVQAKDSHGRTFEQHFEVPTSGGPRS</sequence>
<dbReference type="Gene3D" id="2.60.40.2470">
    <property type="entry name" value="SoxY domain"/>
    <property type="match status" value="1"/>
</dbReference>
<dbReference type="Pfam" id="PF13501">
    <property type="entry name" value="SoxY"/>
    <property type="match status" value="1"/>
</dbReference>
<dbReference type="Pfam" id="PF08770">
    <property type="entry name" value="SoxZ"/>
    <property type="match status" value="1"/>
</dbReference>
<dbReference type="OrthoDB" id="8538315at2"/>
<evidence type="ECO:0000313" key="5">
    <source>
        <dbReference type="EMBL" id="RKT47135.1"/>
    </source>
</evidence>
<feature type="chain" id="PRO_5019784431" evidence="2">
    <location>
        <begin position="37"/>
        <end position="306"/>
    </location>
</feature>
<evidence type="ECO:0000313" key="6">
    <source>
        <dbReference type="Proteomes" id="UP000274556"/>
    </source>
</evidence>
<dbReference type="EMBL" id="RBXL01000001">
    <property type="protein sequence ID" value="RKT47135.1"/>
    <property type="molecule type" value="Genomic_DNA"/>
</dbReference>
<reference evidence="5 6" key="1">
    <citation type="submission" date="2018-10" db="EMBL/GenBank/DDBJ databases">
        <title>Genomic Encyclopedia of Archaeal and Bacterial Type Strains, Phase II (KMG-II): from individual species to whole genera.</title>
        <authorList>
            <person name="Goeker M."/>
        </authorList>
    </citation>
    <scope>NUCLEOTIDE SEQUENCE [LARGE SCALE GENOMIC DNA]</scope>
    <source>
        <strain evidence="5 6">DSM 235</strain>
    </source>
</reference>
<name>A0A495VF98_9GAMM</name>
<dbReference type="InterPro" id="IPR030831">
    <property type="entry name" value="Fuse-rel_SoxYZ"/>
</dbReference>
<dbReference type="InterPro" id="IPR014756">
    <property type="entry name" value="Ig_E-set"/>
</dbReference>
<dbReference type="NCBIfam" id="TIGR04557">
    <property type="entry name" value="fuse_rel_SoxYZ"/>
    <property type="match status" value="1"/>
</dbReference>
<proteinExistence type="predicted"/>
<evidence type="ECO:0000256" key="1">
    <source>
        <dbReference type="SAM" id="MobiDB-lite"/>
    </source>
</evidence>
<organism evidence="5 6">
    <name type="scientific">Thiocapsa rosea</name>
    <dbReference type="NCBI Taxonomy" id="69360"/>
    <lineage>
        <taxon>Bacteria</taxon>
        <taxon>Pseudomonadati</taxon>
        <taxon>Pseudomonadota</taxon>
        <taxon>Gammaproteobacteria</taxon>
        <taxon>Chromatiales</taxon>
        <taxon>Chromatiaceae</taxon>
        <taxon>Thiocapsa</taxon>
    </lineage>
</organism>
<evidence type="ECO:0000259" key="3">
    <source>
        <dbReference type="Pfam" id="PF08770"/>
    </source>
</evidence>
<gene>
    <name evidence="5" type="ORF">BDD21_4690</name>
</gene>
<dbReference type="InterPro" id="IPR013783">
    <property type="entry name" value="Ig-like_fold"/>
</dbReference>
<dbReference type="Proteomes" id="UP000274556">
    <property type="component" value="Unassembled WGS sequence"/>
</dbReference>
<evidence type="ECO:0000256" key="2">
    <source>
        <dbReference type="SAM" id="SignalP"/>
    </source>
</evidence>